<dbReference type="EMBL" id="ACXX02000003">
    <property type="protein sequence ID" value="EGD48464.1"/>
    <property type="molecule type" value="Genomic_DNA"/>
</dbReference>
<dbReference type="PANTHER" id="PTHR43265:SF1">
    <property type="entry name" value="ESTERASE ESTD"/>
    <property type="match status" value="1"/>
</dbReference>
<dbReference type="Pfam" id="PF07833">
    <property type="entry name" value="Cu_amine_oxidN1"/>
    <property type="match status" value="1"/>
</dbReference>
<dbReference type="Proteomes" id="UP000003860">
    <property type="component" value="Unassembled WGS sequence"/>
</dbReference>
<name>F1TAC1_9FIRM</name>
<keyword evidence="5" id="KW-1185">Reference proteome</keyword>
<keyword evidence="1" id="KW-0732">Signal</keyword>
<feature type="domain" description="Copper amine oxidase-like N-terminal" evidence="3">
    <location>
        <begin position="32"/>
        <end position="117"/>
    </location>
</feature>
<dbReference type="Gene3D" id="3.40.50.1820">
    <property type="entry name" value="alpha/beta hydrolase"/>
    <property type="match status" value="1"/>
</dbReference>
<dbReference type="InterPro" id="IPR012854">
    <property type="entry name" value="Cu_amine_oxidase-like_N"/>
</dbReference>
<dbReference type="GO" id="GO:0008236">
    <property type="term" value="F:serine-type peptidase activity"/>
    <property type="evidence" value="ECO:0007669"/>
    <property type="project" value="InterPro"/>
</dbReference>
<gene>
    <name evidence="4" type="ORF">Cpap_2885</name>
</gene>
<dbReference type="Pfam" id="PF00326">
    <property type="entry name" value="Peptidase_S9"/>
    <property type="match status" value="1"/>
</dbReference>
<reference evidence="4" key="2">
    <citation type="submission" date="2011-01" db="EMBL/GenBank/DDBJ databases">
        <title>The Non-contiguous Finished genome of Clostridium papyrosolvens.</title>
        <authorList>
            <person name="Lucas S."/>
            <person name="Copeland A."/>
            <person name="Lapidus A."/>
            <person name="Cheng J.-F."/>
            <person name="Goodwin L."/>
            <person name="Pitluck S."/>
            <person name="Misra M."/>
            <person name="Chertkov O."/>
            <person name="Detter J.C."/>
            <person name="Han C."/>
            <person name="Tapia R."/>
            <person name="Land M."/>
            <person name="Hauser L."/>
            <person name="Kyrpides N."/>
            <person name="Ivanova N."/>
            <person name="Pagani I."/>
            <person name="Mouttaki H."/>
            <person name="He Z."/>
            <person name="Zhou J."/>
            <person name="Hemme C.L."/>
            <person name="Woyke T."/>
        </authorList>
    </citation>
    <scope>NUCLEOTIDE SEQUENCE [LARGE SCALE GENOMIC DNA]</scope>
    <source>
        <strain evidence="4">DSM 2782</strain>
    </source>
</reference>
<dbReference type="SUPFAM" id="SSF55383">
    <property type="entry name" value="Copper amine oxidase, domain N"/>
    <property type="match status" value="1"/>
</dbReference>
<sequence>MKKVTRLISLMLIILILGGTAAYAASENKQSVSGDIYVPVKLACEAMGGQVSWDGKKQITTVKLGSNELKLFVNRCDIILNGKAKVLKEKVKVEEGRTILPLSVLNSQLGLKLTCDDYIKLISMKFIGMVKAGKTADASFLLSKSFSKYATTEFINSALAPAFSVIEPDVKTMTLAKNTVHQNVFIPFTIQTAKYNFIMRFDYNGKIDEFNQAADSSQFTYSKPSYDNSANILKKEVAIGEGEWKLPGTLTMPKGKGPFPAIILVHGSGPNDRDETLGPLKPFRDLAVGLASQGVAVLRYEKRTLEYGVRIQSLPKLTMTEEFEEDAFAAANYLKTIDGIDASNITVLGHSEGGYDLPRILGTDKTGTFKAGIIMSGCSRPLYELLPEQYKYLAGLGMATEEQAEAAKAQAALIQDKSFNPENPPKGYSLGTPYYFYDMKNYDVIGMAGQIEKPVLVLQGERDYQVSTKTDYEGWKKAFEGKSNAEFKLYPKLNHMYMEGEGQSTPAEYYVKGNVPQYIINDIAAFIKK</sequence>
<dbReference type="Gene3D" id="3.30.457.10">
    <property type="entry name" value="Copper amine oxidase-like, N-terminal domain"/>
    <property type="match status" value="1"/>
</dbReference>
<proteinExistence type="predicted"/>
<feature type="signal peptide" evidence="1">
    <location>
        <begin position="1"/>
        <end position="24"/>
    </location>
</feature>
<accession>F1TAC1</accession>
<dbReference type="eggNOG" id="COG1073">
    <property type="taxonomic scope" value="Bacteria"/>
</dbReference>
<reference evidence="4" key="1">
    <citation type="submission" date="2009-07" db="EMBL/GenBank/DDBJ databases">
        <authorList>
            <consortium name="US DOE Joint Genome Institute (JGI-PGF)"/>
            <person name="Lucas S."/>
            <person name="Copeland A."/>
            <person name="Lapidus A."/>
            <person name="Glavina del Rio T."/>
            <person name="Tice H."/>
            <person name="Bruce D."/>
            <person name="Goodwin L."/>
            <person name="Pitluck S."/>
            <person name="Larimer F."/>
            <person name="Land M.L."/>
            <person name="Mouttaki H."/>
            <person name="He Z."/>
            <person name="Zhou J."/>
            <person name="Hemme C.L."/>
        </authorList>
    </citation>
    <scope>NUCLEOTIDE SEQUENCE [LARGE SCALE GENOMIC DNA]</scope>
    <source>
        <strain evidence="4">DSM 2782</strain>
    </source>
</reference>
<dbReference type="InterPro" id="IPR053145">
    <property type="entry name" value="AB_hydrolase_Est10"/>
</dbReference>
<protein>
    <submittedName>
        <fullName evidence="4">Copper amine oxidase-like domain-containing protein</fullName>
    </submittedName>
</protein>
<evidence type="ECO:0000259" key="2">
    <source>
        <dbReference type="Pfam" id="PF00326"/>
    </source>
</evidence>
<dbReference type="GO" id="GO:0006508">
    <property type="term" value="P:proteolysis"/>
    <property type="evidence" value="ECO:0007669"/>
    <property type="project" value="InterPro"/>
</dbReference>
<dbReference type="InterPro" id="IPR001375">
    <property type="entry name" value="Peptidase_S9_cat"/>
</dbReference>
<dbReference type="STRING" id="588581.Cpap_2885"/>
<dbReference type="GO" id="GO:0052689">
    <property type="term" value="F:carboxylic ester hydrolase activity"/>
    <property type="evidence" value="ECO:0007669"/>
    <property type="project" value="TreeGrafter"/>
</dbReference>
<organism evidence="4 5">
    <name type="scientific">Ruminiclostridium papyrosolvens DSM 2782</name>
    <dbReference type="NCBI Taxonomy" id="588581"/>
    <lineage>
        <taxon>Bacteria</taxon>
        <taxon>Bacillati</taxon>
        <taxon>Bacillota</taxon>
        <taxon>Clostridia</taxon>
        <taxon>Eubacteriales</taxon>
        <taxon>Oscillospiraceae</taxon>
        <taxon>Ruminiclostridium</taxon>
    </lineage>
</organism>
<feature type="chain" id="PRO_5003276144" evidence="1">
    <location>
        <begin position="25"/>
        <end position="529"/>
    </location>
</feature>
<evidence type="ECO:0000313" key="4">
    <source>
        <dbReference type="EMBL" id="EGD48464.1"/>
    </source>
</evidence>
<feature type="domain" description="Peptidase S9 prolyl oligopeptidase catalytic" evidence="2">
    <location>
        <begin position="307"/>
        <end position="501"/>
    </location>
</feature>
<evidence type="ECO:0000256" key="1">
    <source>
        <dbReference type="SAM" id="SignalP"/>
    </source>
</evidence>
<dbReference type="AlphaFoldDB" id="F1TAC1"/>
<evidence type="ECO:0000259" key="3">
    <source>
        <dbReference type="Pfam" id="PF07833"/>
    </source>
</evidence>
<evidence type="ECO:0000313" key="5">
    <source>
        <dbReference type="Proteomes" id="UP000003860"/>
    </source>
</evidence>
<dbReference type="PANTHER" id="PTHR43265">
    <property type="entry name" value="ESTERASE ESTD"/>
    <property type="match status" value="1"/>
</dbReference>
<dbReference type="SUPFAM" id="SSF53474">
    <property type="entry name" value="alpha/beta-Hydrolases"/>
    <property type="match status" value="1"/>
</dbReference>
<dbReference type="ESTHER" id="9clot-f1tac1">
    <property type="family name" value="Bacterial_EstLip_FamX"/>
</dbReference>
<dbReference type="InterPro" id="IPR029058">
    <property type="entry name" value="AB_hydrolase_fold"/>
</dbReference>
<dbReference type="InterPro" id="IPR036582">
    <property type="entry name" value="Mao_N_sf"/>
</dbReference>
<comment type="caution">
    <text evidence="4">The sequence shown here is derived from an EMBL/GenBank/DDBJ whole genome shotgun (WGS) entry which is preliminary data.</text>
</comment>